<dbReference type="InterPro" id="IPR051600">
    <property type="entry name" value="Beta-PGM-like"/>
</dbReference>
<evidence type="ECO:0000256" key="5">
    <source>
        <dbReference type="ARBA" id="ARBA00023277"/>
    </source>
</evidence>
<comment type="caution">
    <text evidence="6">The sequence shown here is derived from an EMBL/GenBank/DDBJ whole genome shotgun (WGS) entry which is preliminary data.</text>
</comment>
<evidence type="ECO:0000256" key="2">
    <source>
        <dbReference type="ARBA" id="ARBA00006171"/>
    </source>
</evidence>
<dbReference type="PANTHER" id="PTHR46193:SF18">
    <property type="entry name" value="HEXITOL PHOSPHATASE B"/>
    <property type="match status" value="1"/>
</dbReference>
<dbReference type="Proteomes" id="UP000659388">
    <property type="component" value="Unassembled WGS sequence"/>
</dbReference>
<evidence type="ECO:0000256" key="1">
    <source>
        <dbReference type="ARBA" id="ARBA00001946"/>
    </source>
</evidence>
<dbReference type="Pfam" id="PF13419">
    <property type="entry name" value="HAD_2"/>
    <property type="match status" value="1"/>
</dbReference>
<dbReference type="InterPro" id="IPR006439">
    <property type="entry name" value="HAD-SF_hydro_IA"/>
</dbReference>
<dbReference type="InterPro" id="IPR023214">
    <property type="entry name" value="HAD_sf"/>
</dbReference>
<evidence type="ECO:0000256" key="4">
    <source>
        <dbReference type="ARBA" id="ARBA00022842"/>
    </source>
</evidence>
<evidence type="ECO:0000256" key="3">
    <source>
        <dbReference type="ARBA" id="ARBA00022723"/>
    </source>
</evidence>
<keyword evidence="5" id="KW-0119">Carbohydrate metabolism</keyword>
<dbReference type="GO" id="GO:0003824">
    <property type="term" value="F:catalytic activity"/>
    <property type="evidence" value="ECO:0007669"/>
    <property type="project" value="UniProtKB-ARBA"/>
</dbReference>
<organism evidence="6 7">
    <name type="scientific">Fulvivirga sediminis</name>
    <dbReference type="NCBI Taxonomy" id="2803949"/>
    <lineage>
        <taxon>Bacteria</taxon>
        <taxon>Pseudomonadati</taxon>
        <taxon>Bacteroidota</taxon>
        <taxon>Cytophagia</taxon>
        <taxon>Cytophagales</taxon>
        <taxon>Fulvivirgaceae</taxon>
        <taxon>Fulvivirga</taxon>
    </lineage>
</organism>
<sequence length="218" mass="24468">MSKKFCAAIFDMDGVIADTNPFHQKSIKQFCQKYGKDVSDNFLKEKVYGRTNEDWIPEVFGKLEHDQLKAYADEKEELFREIYRADLAPVKGIKAFLAHLKQDDIKMAVGTSAPVENADFILQGLDIESYFETILHSAHVTKSKPDPQIYLKACHAVGYDPKNCIVFEDSLSGVEAGKAAGCKVVGITTTHTEKELEHCDLIIRDFSMLTPSALENIM</sequence>
<name>A0A937F7K7_9BACT</name>
<keyword evidence="4" id="KW-0460">Magnesium</keyword>
<protein>
    <submittedName>
        <fullName evidence="6">HAD family phosphatase</fullName>
    </submittedName>
</protein>
<comment type="cofactor">
    <cofactor evidence="1">
        <name>Mg(2+)</name>
        <dbReference type="ChEBI" id="CHEBI:18420"/>
    </cofactor>
</comment>
<dbReference type="InterPro" id="IPR041492">
    <property type="entry name" value="HAD_2"/>
</dbReference>
<dbReference type="PANTHER" id="PTHR46193">
    <property type="entry name" value="6-PHOSPHOGLUCONATE PHOSPHATASE"/>
    <property type="match status" value="1"/>
</dbReference>
<keyword evidence="3" id="KW-0479">Metal-binding</keyword>
<gene>
    <name evidence="6" type="ORF">JL102_08085</name>
</gene>
<dbReference type="Gene3D" id="1.10.150.240">
    <property type="entry name" value="Putative phosphatase, domain 2"/>
    <property type="match status" value="1"/>
</dbReference>
<reference evidence="6" key="1">
    <citation type="submission" date="2021-01" db="EMBL/GenBank/DDBJ databases">
        <title>Fulvivirga kasyanovii gen. nov., sp nov., a novel member of the phylum Bacteroidetes isolated from seawater in a mussel farm.</title>
        <authorList>
            <person name="Zhao L.-H."/>
            <person name="Wang Z.-J."/>
        </authorList>
    </citation>
    <scope>NUCLEOTIDE SEQUENCE</scope>
    <source>
        <strain evidence="6">2943</strain>
    </source>
</reference>
<dbReference type="GO" id="GO:0046872">
    <property type="term" value="F:metal ion binding"/>
    <property type="evidence" value="ECO:0007669"/>
    <property type="project" value="UniProtKB-KW"/>
</dbReference>
<evidence type="ECO:0000313" key="7">
    <source>
        <dbReference type="Proteomes" id="UP000659388"/>
    </source>
</evidence>
<dbReference type="Gene3D" id="3.40.50.1000">
    <property type="entry name" value="HAD superfamily/HAD-like"/>
    <property type="match status" value="1"/>
</dbReference>
<accession>A0A937F7K7</accession>
<evidence type="ECO:0000313" key="6">
    <source>
        <dbReference type="EMBL" id="MBL3656084.1"/>
    </source>
</evidence>
<dbReference type="EMBL" id="JAESIY010000004">
    <property type="protein sequence ID" value="MBL3656084.1"/>
    <property type="molecule type" value="Genomic_DNA"/>
</dbReference>
<dbReference type="SUPFAM" id="SSF56784">
    <property type="entry name" value="HAD-like"/>
    <property type="match status" value="1"/>
</dbReference>
<dbReference type="SFLD" id="SFLDG01135">
    <property type="entry name" value="C1.5.6:_HAD__Beta-PGM__Phospha"/>
    <property type="match status" value="1"/>
</dbReference>
<dbReference type="NCBIfam" id="TIGR01549">
    <property type="entry name" value="HAD-SF-IA-v1"/>
    <property type="match status" value="1"/>
</dbReference>
<dbReference type="InterPro" id="IPR036412">
    <property type="entry name" value="HAD-like_sf"/>
</dbReference>
<comment type="similarity">
    <text evidence="2">Belongs to the HAD-like hydrolase superfamily. CbbY/CbbZ/Gph/YieH family.</text>
</comment>
<proteinExistence type="inferred from homology"/>
<keyword evidence="7" id="KW-1185">Reference proteome</keyword>
<dbReference type="NCBIfam" id="TIGR01509">
    <property type="entry name" value="HAD-SF-IA-v3"/>
    <property type="match status" value="1"/>
</dbReference>
<dbReference type="SFLD" id="SFLDG01129">
    <property type="entry name" value="C1.5:_HAD__Beta-PGM__Phosphata"/>
    <property type="match status" value="1"/>
</dbReference>
<dbReference type="RefSeq" id="WP_202243875.1">
    <property type="nucleotide sequence ID" value="NZ_JAESIY010000004.1"/>
</dbReference>
<dbReference type="AlphaFoldDB" id="A0A937F7K7"/>
<dbReference type="SFLD" id="SFLDS00003">
    <property type="entry name" value="Haloacid_Dehalogenase"/>
    <property type="match status" value="1"/>
</dbReference>
<dbReference type="InterPro" id="IPR023198">
    <property type="entry name" value="PGP-like_dom2"/>
</dbReference>